<dbReference type="InterPro" id="IPR018707">
    <property type="entry name" value="LpxR"/>
</dbReference>
<dbReference type="AlphaFoldDB" id="A0A109HMV7"/>
<gene>
    <name evidence="2" type="ORF">ATB53_00660</name>
    <name evidence="3" type="ORF">ATB53_00700</name>
</gene>
<organism evidence="3 4">
    <name type="scientific">Xanthomonas campestris pv. translucens</name>
    <dbReference type="NCBI Taxonomy" id="343"/>
    <lineage>
        <taxon>Bacteria</taxon>
        <taxon>Pseudomonadati</taxon>
        <taxon>Pseudomonadota</taxon>
        <taxon>Gammaproteobacteria</taxon>
        <taxon>Lysobacterales</taxon>
        <taxon>Lysobacteraceae</taxon>
        <taxon>Xanthomonas</taxon>
        <taxon>Xanthomonas translucens group</taxon>
    </lineage>
</organism>
<evidence type="ECO:0000256" key="1">
    <source>
        <dbReference type="SAM" id="SignalP"/>
    </source>
</evidence>
<dbReference type="OrthoDB" id="9776275at2"/>
<dbReference type="InterPro" id="IPR037107">
    <property type="entry name" value="Put_OMP_sf"/>
</dbReference>
<evidence type="ECO:0000313" key="2">
    <source>
        <dbReference type="EMBL" id="KWV15168.1"/>
    </source>
</evidence>
<protein>
    <recommendedName>
        <fullName evidence="5">Lipid A deacylase LpxR family protein</fullName>
    </recommendedName>
</protein>
<dbReference type="Pfam" id="PF09982">
    <property type="entry name" value="LpxR"/>
    <property type="match status" value="1"/>
</dbReference>
<accession>A0A109HMV7</accession>
<comment type="caution">
    <text evidence="3">The sequence shown here is derived from an EMBL/GenBank/DDBJ whole genome shotgun (WGS) entry which is preliminary data.</text>
</comment>
<evidence type="ECO:0008006" key="5">
    <source>
        <dbReference type="Google" id="ProtNLM"/>
    </source>
</evidence>
<evidence type="ECO:0000313" key="3">
    <source>
        <dbReference type="EMBL" id="KWV15173.1"/>
    </source>
</evidence>
<sequence>MPPSRLPLALALLLAIAALPATATATAADRCAGSALQDTPPTVNFRVDNDLFGGADQDQGYSNGFGMSLVSPNLVDYTDDPCLPRLARTLNRYLERLHPGEFEQQNMVFSFGQAIFTPTDKTRRDLIEDDRPYVGILAVILGYNARNQDRLRTTQLTLGMVGPSAQGKQMQDAVHDALGDEKFLGWDNQLHDEPVFRLVHERMRRWPGDAAVNADGWGWDAISHWGGALGTLQTHANAGGELRFGWKLPDDFGSSPLRPAGENTAPPRYGLGRGWSAHLFLTSDARRVLRDITLDGNTFRDSHSVNKRPFVGQAGFGLAVMRGNWKFALARYWSTREFDLQQQTPVFGSFTISRRL</sequence>
<feature type="signal peptide" evidence="1">
    <location>
        <begin position="1"/>
        <end position="27"/>
    </location>
</feature>
<feature type="chain" id="PRO_5007441871" description="Lipid A deacylase LpxR family protein" evidence="1">
    <location>
        <begin position="28"/>
        <end position="356"/>
    </location>
</feature>
<proteinExistence type="predicted"/>
<reference evidence="3 4" key="1">
    <citation type="submission" date="2015-11" db="EMBL/GenBank/DDBJ databases">
        <title>Long Read and Single Molecule DNA Sequencing Simplifies Genome Assembly and TAL Effector Gene Analysis of Xanthomonas translucens.</title>
        <authorList>
            <person name="Peng Z."/>
            <person name="Hu Y."/>
            <person name="Xie J."/>
            <person name="Potnis N."/>
            <person name="Akhunova A."/>
            <person name="Jones J."/>
            <person name="Liu Z."/>
            <person name="White F."/>
            <person name="Liu S."/>
        </authorList>
    </citation>
    <scope>NUCLEOTIDE SEQUENCE [LARGE SCALE GENOMIC DNA]</scope>
    <source>
        <strain evidence="3 4">B1</strain>
    </source>
</reference>
<dbReference type="EMBL" id="LNTA01000069">
    <property type="protein sequence ID" value="KWV15173.1"/>
    <property type="molecule type" value="Genomic_DNA"/>
</dbReference>
<dbReference type="Gene3D" id="2.40.128.140">
    <property type="entry name" value="Outer membrane protein"/>
    <property type="match status" value="1"/>
</dbReference>
<dbReference type="EMBL" id="LNTA01000069">
    <property type="protein sequence ID" value="KWV15168.1"/>
    <property type="molecule type" value="Genomic_DNA"/>
</dbReference>
<evidence type="ECO:0000313" key="4">
    <source>
        <dbReference type="Proteomes" id="UP000055854"/>
    </source>
</evidence>
<dbReference type="RefSeq" id="WP_060747963.1">
    <property type="nucleotide sequence ID" value="NZ_LNTA01000069.1"/>
</dbReference>
<name>A0A109HMV7_XANCT</name>
<dbReference type="Proteomes" id="UP000055854">
    <property type="component" value="Unassembled WGS sequence"/>
</dbReference>
<keyword evidence="1" id="KW-0732">Signal</keyword>